<name>A0A0D0KV73_AGRTU</name>
<accession>A0A0D0KV73</accession>
<comment type="caution">
    <text evidence="1">The sequence shown here is derived from an EMBL/GenBank/DDBJ whole genome shotgun (WGS) entry which is preliminary data.</text>
</comment>
<evidence type="ECO:0000313" key="1">
    <source>
        <dbReference type="EMBL" id="KIQ02217.1"/>
    </source>
</evidence>
<dbReference type="AlphaFoldDB" id="A0A0D0KV73"/>
<reference evidence="1 2" key="1">
    <citation type="submission" date="2014-12" db="EMBL/GenBank/DDBJ databases">
        <title>16Stimator: statistical estimation of ribosomal gene copy numbers from draft genome assemblies.</title>
        <authorList>
            <person name="Perisin M.A."/>
            <person name="Vetter M."/>
            <person name="Gilbert J.A."/>
            <person name="Bergelson J."/>
        </authorList>
    </citation>
    <scope>NUCLEOTIDE SEQUENCE [LARGE SCALE GENOMIC DNA]</scope>
    <source>
        <strain evidence="1 2">MEJ076</strain>
    </source>
</reference>
<evidence type="ECO:0000313" key="2">
    <source>
        <dbReference type="Proteomes" id="UP000035017"/>
    </source>
</evidence>
<organism evidence="1 2">
    <name type="scientific">Agrobacterium tumefaciens</name>
    <dbReference type="NCBI Taxonomy" id="358"/>
    <lineage>
        <taxon>Bacteria</taxon>
        <taxon>Pseudomonadati</taxon>
        <taxon>Pseudomonadota</taxon>
        <taxon>Alphaproteobacteria</taxon>
        <taxon>Hyphomicrobiales</taxon>
        <taxon>Rhizobiaceae</taxon>
        <taxon>Rhizobium/Agrobacterium group</taxon>
        <taxon>Agrobacterium</taxon>
        <taxon>Agrobacterium tumefaciens complex</taxon>
    </lineage>
</organism>
<protein>
    <submittedName>
        <fullName evidence="1">Uncharacterized protein</fullName>
    </submittedName>
</protein>
<gene>
    <name evidence="1" type="ORF">RU07_12270</name>
</gene>
<proteinExistence type="predicted"/>
<sequence length="78" mass="8556">MIGPALPSTGFNPESRNARMCRFDALPPVVREVINSASFEFHPGMAERLLRRGASATRCAERIITTDRGLSVRKGGVR</sequence>
<dbReference type="EMBL" id="JXQV01000011">
    <property type="protein sequence ID" value="KIQ02217.1"/>
    <property type="molecule type" value="Genomic_DNA"/>
</dbReference>
<dbReference type="Proteomes" id="UP000035017">
    <property type="component" value="Unassembled WGS sequence"/>
</dbReference>